<protein>
    <submittedName>
        <fullName evidence="2">Uncharacterized protein</fullName>
    </submittedName>
</protein>
<evidence type="ECO:0000313" key="2">
    <source>
        <dbReference type="EMBL" id="KDO61022.1"/>
    </source>
</evidence>
<reference evidence="2 3" key="1">
    <citation type="submission" date="2014-04" db="EMBL/GenBank/DDBJ databases">
        <authorList>
            <consortium name="International Citrus Genome Consortium"/>
            <person name="Gmitter F."/>
            <person name="Chen C."/>
            <person name="Farmerie W."/>
            <person name="Harkins T."/>
            <person name="Desany B."/>
            <person name="Mohiuddin M."/>
            <person name="Kodira C."/>
            <person name="Borodovsky M."/>
            <person name="Lomsadze A."/>
            <person name="Burns P."/>
            <person name="Jenkins J."/>
            <person name="Prochnik S."/>
            <person name="Shu S."/>
            <person name="Chapman J."/>
            <person name="Pitluck S."/>
            <person name="Schmutz J."/>
            <person name="Rokhsar D."/>
        </authorList>
    </citation>
    <scope>NUCLEOTIDE SEQUENCE</scope>
</reference>
<keyword evidence="1" id="KW-0472">Membrane</keyword>
<dbReference type="AlphaFoldDB" id="A0A067FC25"/>
<dbReference type="EMBL" id="KK784928">
    <property type="protein sequence ID" value="KDO61022.1"/>
    <property type="molecule type" value="Genomic_DNA"/>
</dbReference>
<sequence>MSKFEAFLHDSMASSCVFRLVDSAAASAGADVKPLLSPFFRTYFRLPVALSLEFFGILGFPSLATFGLCFFLFGFC</sequence>
<evidence type="ECO:0000313" key="3">
    <source>
        <dbReference type="Proteomes" id="UP000027120"/>
    </source>
</evidence>
<accession>A0A067FC25</accession>
<proteinExistence type="predicted"/>
<keyword evidence="3" id="KW-1185">Reference proteome</keyword>
<organism evidence="2 3">
    <name type="scientific">Citrus sinensis</name>
    <name type="common">Sweet orange</name>
    <name type="synonym">Citrus aurantium var. sinensis</name>
    <dbReference type="NCBI Taxonomy" id="2711"/>
    <lineage>
        <taxon>Eukaryota</taxon>
        <taxon>Viridiplantae</taxon>
        <taxon>Streptophyta</taxon>
        <taxon>Embryophyta</taxon>
        <taxon>Tracheophyta</taxon>
        <taxon>Spermatophyta</taxon>
        <taxon>Magnoliopsida</taxon>
        <taxon>eudicotyledons</taxon>
        <taxon>Gunneridae</taxon>
        <taxon>Pentapetalae</taxon>
        <taxon>rosids</taxon>
        <taxon>malvids</taxon>
        <taxon>Sapindales</taxon>
        <taxon>Rutaceae</taxon>
        <taxon>Aurantioideae</taxon>
        <taxon>Citrus</taxon>
    </lineage>
</organism>
<keyword evidence="1" id="KW-1133">Transmembrane helix</keyword>
<dbReference type="Proteomes" id="UP000027120">
    <property type="component" value="Unassembled WGS sequence"/>
</dbReference>
<evidence type="ECO:0000256" key="1">
    <source>
        <dbReference type="SAM" id="Phobius"/>
    </source>
</evidence>
<keyword evidence="1" id="KW-0812">Transmembrane</keyword>
<name>A0A067FC25_CITSI</name>
<gene>
    <name evidence="2" type="ORF">CISIN_1g048365mg</name>
</gene>
<feature type="transmembrane region" description="Helical" evidence="1">
    <location>
        <begin position="54"/>
        <end position="75"/>
    </location>
</feature>